<dbReference type="KEGG" id="mgad:MGAD_22280"/>
<protein>
    <submittedName>
        <fullName evidence="3">Uncharacterized protein</fullName>
    </submittedName>
</protein>
<feature type="transmembrane region" description="Helical" evidence="2">
    <location>
        <begin position="39"/>
        <end position="63"/>
    </location>
</feature>
<evidence type="ECO:0000256" key="1">
    <source>
        <dbReference type="SAM" id="MobiDB-lite"/>
    </source>
</evidence>
<accession>A0A7I7WMZ6</accession>
<keyword evidence="2" id="KW-0472">Membrane</keyword>
<evidence type="ECO:0000313" key="3">
    <source>
        <dbReference type="EMBL" id="BBZ17893.1"/>
    </source>
</evidence>
<feature type="transmembrane region" description="Helical" evidence="2">
    <location>
        <begin position="101"/>
        <end position="124"/>
    </location>
</feature>
<keyword evidence="2" id="KW-0812">Transmembrane</keyword>
<dbReference type="AlphaFoldDB" id="A0A7I7WMZ6"/>
<gene>
    <name evidence="3" type="ORF">MGAD_22280</name>
</gene>
<reference evidence="3 4" key="1">
    <citation type="journal article" date="2019" name="Emerg. Microbes Infect.">
        <title>Comprehensive subspecies identification of 175 nontuberculous mycobacteria species based on 7547 genomic profiles.</title>
        <authorList>
            <person name="Matsumoto Y."/>
            <person name="Kinjo T."/>
            <person name="Motooka D."/>
            <person name="Nabeya D."/>
            <person name="Jung N."/>
            <person name="Uechi K."/>
            <person name="Horii T."/>
            <person name="Iida T."/>
            <person name="Fujita J."/>
            <person name="Nakamura S."/>
        </authorList>
    </citation>
    <scope>NUCLEOTIDE SEQUENCE [LARGE SCALE GENOMIC DNA]</scope>
    <source>
        <strain evidence="3 4">JCM 12688</strain>
    </source>
</reference>
<dbReference type="Proteomes" id="UP000466187">
    <property type="component" value="Chromosome"/>
</dbReference>
<evidence type="ECO:0000256" key="2">
    <source>
        <dbReference type="SAM" id="Phobius"/>
    </source>
</evidence>
<sequence length="157" mass="15822">MAWAMPRTDGRGSAVAGTVGAAGLATLVLVPGLRLGADAPWLGALVILAPTATLLAATGYRLYGLGRAMAVAAVVSVLAGGISWLVAVFTLVRALSGVGVGLAWAILLFLTPAVSVLGLGALALRVVPERSTPGEPSDGVQKSAPSAERDEWPTNLR</sequence>
<name>A0A7I7WMZ6_MYCGU</name>
<feature type="transmembrane region" description="Helical" evidence="2">
    <location>
        <begin position="70"/>
        <end position="95"/>
    </location>
</feature>
<dbReference type="EMBL" id="AP022608">
    <property type="protein sequence ID" value="BBZ17893.1"/>
    <property type="molecule type" value="Genomic_DNA"/>
</dbReference>
<keyword evidence="2" id="KW-1133">Transmembrane helix</keyword>
<proteinExistence type="predicted"/>
<feature type="compositionally biased region" description="Basic and acidic residues" evidence="1">
    <location>
        <begin position="147"/>
        <end position="157"/>
    </location>
</feature>
<organism evidence="3 4">
    <name type="scientific">Mycolicibacterium gadium</name>
    <name type="common">Mycobacterium gadium</name>
    <dbReference type="NCBI Taxonomy" id="1794"/>
    <lineage>
        <taxon>Bacteria</taxon>
        <taxon>Bacillati</taxon>
        <taxon>Actinomycetota</taxon>
        <taxon>Actinomycetes</taxon>
        <taxon>Mycobacteriales</taxon>
        <taxon>Mycobacteriaceae</taxon>
        <taxon>Mycolicibacterium</taxon>
    </lineage>
</organism>
<evidence type="ECO:0000313" key="4">
    <source>
        <dbReference type="Proteomes" id="UP000466187"/>
    </source>
</evidence>
<feature type="region of interest" description="Disordered" evidence="1">
    <location>
        <begin position="130"/>
        <end position="157"/>
    </location>
</feature>
<feature type="transmembrane region" description="Helical" evidence="2">
    <location>
        <begin position="12"/>
        <end position="33"/>
    </location>
</feature>